<dbReference type="KEGG" id="tcd:AAIA72_05205"/>
<gene>
    <name evidence="2" type="ORF">AAIA72_05205</name>
</gene>
<dbReference type="InterPro" id="IPR007138">
    <property type="entry name" value="ABM_dom"/>
</dbReference>
<dbReference type="PROSITE" id="PS51725">
    <property type="entry name" value="ABM"/>
    <property type="match status" value="1"/>
</dbReference>
<feature type="domain" description="ABM" evidence="1">
    <location>
        <begin position="2"/>
        <end position="90"/>
    </location>
</feature>
<dbReference type="AlphaFoldDB" id="A0AB39UZV1"/>
<evidence type="ECO:0000259" key="1">
    <source>
        <dbReference type="PROSITE" id="PS51725"/>
    </source>
</evidence>
<name>A0AB39UZV1_9GAMM</name>
<dbReference type="InterPro" id="IPR011008">
    <property type="entry name" value="Dimeric_a/b-barrel"/>
</dbReference>
<dbReference type="Gene3D" id="3.30.70.100">
    <property type="match status" value="1"/>
</dbReference>
<keyword evidence="2" id="KW-0503">Monooxygenase</keyword>
<dbReference type="SUPFAM" id="SSF54909">
    <property type="entry name" value="Dimeric alpha+beta barrel"/>
    <property type="match status" value="1"/>
</dbReference>
<protein>
    <submittedName>
        <fullName evidence="2">Antibiotic biosynthesis monooxygenase family protein</fullName>
    </submittedName>
</protein>
<keyword evidence="2" id="KW-0560">Oxidoreductase</keyword>
<reference evidence="2" key="1">
    <citation type="submission" date="2024-05" db="EMBL/GenBank/DDBJ databases">
        <title>Genome sequencing of novel strain.</title>
        <authorList>
            <person name="Ganbat D."/>
            <person name="Ganbat S."/>
            <person name="Lee S.-J."/>
        </authorList>
    </citation>
    <scope>NUCLEOTIDE SEQUENCE</scope>
    <source>
        <strain evidence="2">SMD15-11</strain>
    </source>
</reference>
<evidence type="ECO:0000313" key="2">
    <source>
        <dbReference type="EMBL" id="XDT73371.1"/>
    </source>
</evidence>
<dbReference type="Pfam" id="PF03992">
    <property type="entry name" value="ABM"/>
    <property type="match status" value="1"/>
</dbReference>
<proteinExistence type="predicted"/>
<dbReference type="EMBL" id="CP154858">
    <property type="protein sequence ID" value="XDT73371.1"/>
    <property type="molecule type" value="Genomic_DNA"/>
</dbReference>
<organism evidence="2">
    <name type="scientific">Thermohahella caldifontis</name>
    <dbReference type="NCBI Taxonomy" id="3142973"/>
    <lineage>
        <taxon>Bacteria</taxon>
        <taxon>Pseudomonadati</taxon>
        <taxon>Pseudomonadota</taxon>
        <taxon>Gammaproteobacteria</taxon>
        <taxon>Oceanospirillales</taxon>
        <taxon>Hahellaceae</taxon>
        <taxon>Thermohahella</taxon>
    </lineage>
</organism>
<sequence length="94" mass="11479">MIRVIIERQIAEDLEQPYQQAVRQMIQYTVRVPGFLSGETFRDIRNPRHRYVISNWRSLEDFERWWHSADRKRMMTDLQPFLDGPEKVHILEHA</sequence>
<accession>A0AB39UZV1</accession>
<dbReference type="RefSeq" id="WP_369602365.1">
    <property type="nucleotide sequence ID" value="NZ_CP154858.1"/>
</dbReference>
<dbReference type="GO" id="GO:0004497">
    <property type="term" value="F:monooxygenase activity"/>
    <property type="evidence" value="ECO:0007669"/>
    <property type="project" value="UniProtKB-KW"/>
</dbReference>